<dbReference type="InterPro" id="IPR036010">
    <property type="entry name" value="2Fe-2S_ferredoxin-like_sf"/>
</dbReference>
<comment type="cofactor">
    <cofactor evidence="1">
        <name>FAD</name>
        <dbReference type="ChEBI" id="CHEBI:57692"/>
    </cofactor>
</comment>
<keyword evidence="6" id="KW-0560">Oxidoreductase</keyword>
<keyword evidence="8" id="KW-0411">Iron-sulfur</keyword>
<feature type="domain" description="FAD-binding FR-type" evidence="13">
    <location>
        <begin position="47"/>
        <end position="150"/>
    </location>
</feature>
<dbReference type="RefSeq" id="WP_345335681.1">
    <property type="nucleotide sequence ID" value="NZ_BAABJZ010000082.1"/>
</dbReference>
<evidence type="ECO:0000256" key="9">
    <source>
        <dbReference type="ARBA" id="ARBA00023075"/>
    </source>
</evidence>
<dbReference type="PRINTS" id="PR00410">
    <property type="entry name" value="PHEHYDRXLASE"/>
</dbReference>
<dbReference type="InterPro" id="IPR050415">
    <property type="entry name" value="MRET"/>
</dbReference>
<dbReference type="PRINTS" id="PR00371">
    <property type="entry name" value="FPNCR"/>
</dbReference>
<dbReference type="InterPro" id="IPR001041">
    <property type="entry name" value="2Fe-2S_ferredoxin-type"/>
</dbReference>
<gene>
    <name evidence="14" type="ORF">GCM10023333_24400</name>
</gene>
<feature type="domain" description="2Fe-2S ferredoxin-type" evidence="12">
    <location>
        <begin position="302"/>
        <end position="387"/>
    </location>
</feature>
<evidence type="ECO:0000259" key="12">
    <source>
        <dbReference type="PROSITE" id="PS51085"/>
    </source>
</evidence>
<dbReference type="Gene3D" id="3.10.20.30">
    <property type="match status" value="1"/>
</dbReference>
<evidence type="ECO:0000256" key="10">
    <source>
        <dbReference type="ARBA" id="ARBA00034078"/>
    </source>
</evidence>
<dbReference type="InterPro" id="IPR001433">
    <property type="entry name" value="OxRdtase_FAD/NAD-bd"/>
</dbReference>
<evidence type="ECO:0000256" key="8">
    <source>
        <dbReference type="ARBA" id="ARBA00023014"/>
    </source>
</evidence>
<dbReference type="Gene3D" id="2.40.30.10">
    <property type="entry name" value="Translation factors"/>
    <property type="match status" value="1"/>
</dbReference>
<dbReference type="EMBL" id="BAABJZ010000082">
    <property type="protein sequence ID" value="GAA4890283.1"/>
    <property type="molecule type" value="Genomic_DNA"/>
</dbReference>
<evidence type="ECO:0000259" key="13">
    <source>
        <dbReference type="PROSITE" id="PS51384"/>
    </source>
</evidence>
<dbReference type="Pfam" id="PF00111">
    <property type="entry name" value="Fer2"/>
    <property type="match status" value="1"/>
</dbReference>
<dbReference type="PANTHER" id="PTHR47354">
    <property type="entry name" value="NADH OXIDOREDUCTASE HCR"/>
    <property type="match status" value="1"/>
</dbReference>
<dbReference type="Gene3D" id="3.40.50.80">
    <property type="entry name" value="Nucleotide-binding domain of ferredoxin-NADP reductase (FNR) module"/>
    <property type="match status" value="1"/>
</dbReference>
<dbReference type="InterPro" id="IPR001709">
    <property type="entry name" value="Flavoprot_Pyr_Nucl_cyt_Rdtase"/>
</dbReference>
<keyword evidence="2" id="KW-0285">Flavoprotein</keyword>
<dbReference type="CDD" id="cd00207">
    <property type="entry name" value="fer2"/>
    <property type="match status" value="1"/>
</dbReference>
<dbReference type="InterPro" id="IPR008333">
    <property type="entry name" value="Cbr1-like_FAD-bd_dom"/>
</dbReference>
<evidence type="ECO:0000256" key="3">
    <source>
        <dbReference type="ARBA" id="ARBA00022714"/>
    </source>
</evidence>
<dbReference type="Proteomes" id="UP001499988">
    <property type="component" value="Unassembled WGS sequence"/>
</dbReference>
<dbReference type="InterPro" id="IPR017927">
    <property type="entry name" value="FAD-bd_FR_type"/>
</dbReference>
<dbReference type="Pfam" id="PF00970">
    <property type="entry name" value="FAD_binding_6"/>
    <property type="match status" value="1"/>
</dbReference>
<dbReference type="SUPFAM" id="SSF54292">
    <property type="entry name" value="2Fe-2S ferredoxin-like"/>
    <property type="match status" value="1"/>
</dbReference>
<organism evidence="14 15">
    <name type="scientific">Ferrimonas pelagia</name>
    <dbReference type="NCBI Taxonomy" id="1177826"/>
    <lineage>
        <taxon>Bacteria</taxon>
        <taxon>Pseudomonadati</taxon>
        <taxon>Pseudomonadota</taxon>
        <taxon>Gammaproteobacteria</taxon>
        <taxon>Alteromonadales</taxon>
        <taxon>Ferrimonadaceae</taxon>
        <taxon>Ferrimonas</taxon>
    </lineage>
</organism>
<comment type="caution">
    <text evidence="14">The sequence shown here is derived from an EMBL/GenBank/DDBJ whole genome shotgun (WGS) entry which is preliminary data.</text>
</comment>
<name>A0ABP9F5I7_9GAMM</name>
<sequence>MPKPNQALTAVTGYQQALDLQQQLAEQGTDLSELRGNVAQQLAQLHPKRLSLRVDAIIDETPSTRTLRVSAATGSLPNFQSGQYINLFVTVDGTETARPFSIASAPEQRSHYDLTIKRMPNGFVSHHMQDQIKVGDTLQSSGPMGAFFYNPVYHGKTVVFLAGGSGIAPARSMLNSLIAREAEIDFHLLYASQSADDVIFGQELEATAQAHANIQVHQVISRPSPEYTGLSGHLSAELMQRLLPLQADPIVFICGPTGFNEHCQAQLNSLGIANRRIRVEANGTPNPPQQLASWPEGLDPDREITVSVQGRGQFKAKIGEPLLNSLERNGYQAENACRSGECSLCRVKLLSGDVFNPPQAKLRKSDRQFGWIHSCVAFPTEDIEILL</sequence>
<protein>
    <recommendedName>
        <fullName evidence="16">NQR complex subunit F</fullName>
    </recommendedName>
</protein>
<dbReference type="CDD" id="cd06217">
    <property type="entry name" value="FNR_iron_sulfur_binding_3"/>
    <property type="match status" value="1"/>
</dbReference>
<evidence type="ECO:0008006" key="16">
    <source>
        <dbReference type="Google" id="ProtNLM"/>
    </source>
</evidence>
<dbReference type="InterPro" id="IPR006058">
    <property type="entry name" value="2Fe2S_fd_BS"/>
</dbReference>
<keyword evidence="7" id="KW-0408">Iron</keyword>
<reference evidence="15" key="1">
    <citation type="journal article" date="2019" name="Int. J. Syst. Evol. Microbiol.">
        <title>The Global Catalogue of Microorganisms (GCM) 10K type strain sequencing project: providing services to taxonomists for standard genome sequencing and annotation.</title>
        <authorList>
            <consortium name="The Broad Institute Genomics Platform"/>
            <consortium name="The Broad Institute Genome Sequencing Center for Infectious Disease"/>
            <person name="Wu L."/>
            <person name="Ma J."/>
        </authorList>
    </citation>
    <scope>NUCLEOTIDE SEQUENCE [LARGE SCALE GENOMIC DNA]</scope>
    <source>
        <strain evidence="15">JCM 18401</strain>
    </source>
</reference>
<comment type="cofactor">
    <cofactor evidence="10">
        <name>[2Fe-2S] cluster</name>
        <dbReference type="ChEBI" id="CHEBI:190135"/>
    </cofactor>
</comment>
<evidence type="ECO:0000256" key="6">
    <source>
        <dbReference type="ARBA" id="ARBA00023002"/>
    </source>
</evidence>
<evidence type="ECO:0000256" key="1">
    <source>
        <dbReference type="ARBA" id="ARBA00001974"/>
    </source>
</evidence>
<dbReference type="SUPFAM" id="SSF52343">
    <property type="entry name" value="Ferredoxin reductase-like, C-terminal NADP-linked domain"/>
    <property type="match status" value="1"/>
</dbReference>
<keyword evidence="3" id="KW-0001">2Fe-2S</keyword>
<dbReference type="InterPro" id="IPR039261">
    <property type="entry name" value="FNR_nucleotide-bd"/>
</dbReference>
<evidence type="ECO:0000256" key="2">
    <source>
        <dbReference type="ARBA" id="ARBA00022630"/>
    </source>
</evidence>
<keyword evidence="4" id="KW-0479">Metal-binding</keyword>
<keyword evidence="5" id="KW-0274">FAD</keyword>
<dbReference type="InterPro" id="IPR012675">
    <property type="entry name" value="Beta-grasp_dom_sf"/>
</dbReference>
<dbReference type="PANTHER" id="PTHR47354:SF6">
    <property type="entry name" value="NADH OXIDOREDUCTASE HCR"/>
    <property type="match status" value="1"/>
</dbReference>
<evidence type="ECO:0000256" key="4">
    <source>
        <dbReference type="ARBA" id="ARBA00022723"/>
    </source>
</evidence>
<comment type="similarity">
    <text evidence="11">In the N-terminal section; belongs to the FAD-binding oxidoreductase type 6 family.</text>
</comment>
<keyword evidence="9" id="KW-0830">Ubiquinone</keyword>
<evidence type="ECO:0000256" key="11">
    <source>
        <dbReference type="ARBA" id="ARBA00061434"/>
    </source>
</evidence>
<dbReference type="PROSITE" id="PS51085">
    <property type="entry name" value="2FE2S_FER_2"/>
    <property type="match status" value="1"/>
</dbReference>
<proteinExistence type="inferred from homology"/>
<dbReference type="PROSITE" id="PS51384">
    <property type="entry name" value="FAD_FR"/>
    <property type="match status" value="1"/>
</dbReference>
<dbReference type="PROSITE" id="PS00197">
    <property type="entry name" value="2FE2S_FER_1"/>
    <property type="match status" value="1"/>
</dbReference>
<keyword evidence="15" id="KW-1185">Reference proteome</keyword>
<dbReference type="Pfam" id="PF00175">
    <property type="entry name" value="NAD_binding_1"/>
    <property type="match status" value="1"/>
</dbReference>
<evidence type="ECO:0000313" key="15">
    <source>
        <dbReference type="Proteomes" id="UP001499988"/>
    </source>
</evidence>
<dbReference type="SUPFAM" id="SSF63380">
    <property type="entry name" value="Riboflavin synthase domain-like"/>
    <property type="match status" value="1"/>
</dbReference>
<evidence type="ECO:0000256" key="7">
    <source>
        <dbReference type="ARBA" id="ARBA00023004"/>
    </source>
</evidence>
<evidence type="ECO:0000313" key="14">
    <source>
        <dbReference type="EMBL" id="GAA4890283.1"/>
    </source>
</evidence>
<evidence type="ECO:0000256" key="5">
    <source>
        <dbReference type="ARBA" id="ARBA00022827"/>
    </source>
</evidence>
<accession>A0ABP9F5I7</accession>
<dbReference type="InterPro" id="IPR017938">
    <property type="entry name" value="Riboflavin_synthase-like_b-brl"/>
</dbReference>